<dbReference type="AlphaFoldDB" id="A0A427ARP2"/>
<dbReference type="EMBL" id="AMZH03001564">
    <property type="protein sequence ID" value="RRT78880.1"/>
    <property type="molecule type" value="Genomic_DNA"/>
</dbReference>
<evidence type="ECO:0000313" key="2">
    <source>
        <dbReference type="Proteomes" id="UP000287651"/>
    </source>
</evidence>
<dbReference type="Proteomes" id="UP000287651">
    <property type="component" value="Unassembled WGS sequence"/>
</dbReference>
<sequence>MHASLSPDSKGELTNSVCFAADLAGGVRKRRRTKDLKRLPVLAPWAPRRLGPPRCYKLTPPCRRRCRERGLVRTAWPGGRPSGSMARSTSALGVELPEKAARPLSRSFASSAVHVSTRLDIVAETRARTAATNKQL</sequence>
<accession>A0A427ARP2</accession>
<reference evidence="1 2" key="1">
    <citation type="journal article" date="2014" name="Agronomy (Basel)">
        <title>A Draft Genome Sequence for Ensete ventricosum, the Drought-Tolerant Tree Against Hunger.</title>
        <authorList>
            <person name="Harrison J."/>
            <person name="Moore K.A."/>
            <person name="Paszkiewicz K."/>
            <person name="Jones T."/>
            <person name="Grant M."/>
            <person name="Ambacheew D."/>
            <person name="Muzemil S."/>
            <person name="Studholme D.J."/>
        </authorList>
    </citation>
    <scope>NUCLEOTIDE SEQUENCE [LARGE SCALE GENOMIC DNA]</scope>
</reference>
<comment type="caution">
    <text evidence="1">The sequence shown here is derived from an EMBL/GenBank/DDBJ whole genome shotgun (WGS) entry which is preliminary data.</text>
</comment>
<name>A0A427ARP2_ENSVE</name>
<evidence type="ECO:0000313" key="1">
    <source>
        <dbReference type="EMBL" id="RRT78880.1"/>
    </source>
</evidence>
<organism evidence="1 2">
    <name type="scientific">Ensete ventricosum</name>
    <name type="common">Abyssinian banana</name>
    <name type="synonym">Musa ensete</name>
    <dbReference type="NCBI Taxonomy" id="4639"/>
    <lineage>
        <taxon>Eukaryota</taxon>
        <taxon>Viridiplantae</taxon>
        <taxon>Streptophyta</taxon>
        <taxon>Embryophyta</taxon>
        <taxon>Tracheophyta</taxon>
        <taxon>Spermatophyta</taxon>
        <taxon>Magnoliopsida</taxon>
        <taxon>Liliopsida</taxon>
        <taxon>Zingiberales</taxon>
        <taxon>Musaceae</taxon>
        <taxon>Ensete</taxon>
    </lineage>
</organism>
<protein>
    <submittedName>
        <fullName evidence="1">Uncharacterized protein</fullName>
    </submittedName>
</protein>
<gene>
    <name evidence="1" type="ORF">B296_00026454</name>
</gene>
<proteinExistence type="predicted"/>